<evidence type="ECO:0008006" key="4">
    <source>
        <dbReference type="Google" id="ProtNLM"/>
    </source>
</evidence>
<dbReference type="EMBL" id="PFXB01000022">
    <property type="protein sequence ID" value="PJA38329.1"/>
    <property type="molecule type" value="Genomic_DNA"/>
</dbReference>
<dbReference type="PANTHER" id="PTHR30244:SF34">
    <property type="entry name" value="DTDP-4-AMINO-4,6-DIDEOXYGALACTOSE TRANSAMINASE"/>
    <property type="match status" value="1"/>
</dbReference>
<dbReference type="PIRSF" id="PIRSF000390">
    <property type="entry name" value="PLP_StrS"/>
    <property type="match status" value="1"/>
</dbReference>
<dbReference type="CDD" id="cd00616">
    <property type="entry name" value="AHBA_syn"/>
    <property type="match status" value="1"/>
</dbReference>
<evidence type="ECO:0000313" key="2">
    <source>
        <dbReference type="EMBL" id="PJA38329.1"/>
    </source>
</evidence>
<dbReference type="InterPro" id="IPR015424">
    <property type="entry name" value="PyrdxlP-dep_Trfase"/>
</dbReference>
<sequence>MFKKIHVGDFKIGQEEKEAVNKVLDSGRLSEGTNVSRFEQEWARFIGTKYATVTSSGFGALMVGLQALKIMKNLPNGAKVITTPLTYIATSSSISWANLEPIYVDVDPQTFSITAENVKKHLKQAKNVKEYAVVLPVHLMGYAADIDAIVEVAKEYGLSVFEDSAQAHGTIYKGKKLGSWGDLADFSFYIAHNIQAGEMGALVSDNPEIARLAKKLKAQGRACDCVVCTRAQNKCPKIETYEGDDDFDPRFTHDLIGFNFKAMEFQAALGLTQLHKADWILAKRRENVKYLNSKLKKYTEVFKLPVFDEAVSYLAYPIVIKKPELISRKRLRKMLEDWGVETRPLFGSIPTQQPAYAFLKEEYQGKLPNADHIGLNGFYIGCHQYLSQEDLEYIVKTFDEVMREI</sequence>
<reference evidence="3" key="1">
    <citation type="submission" date="2017-09" db="EMBL/GenBank/DDBJ databases">
        <title>Depth-based differentiation of microbial function through sediment-hosted aquifers and enrichment of novel symbionts in the deep terrestrial subsurface.</title>
        <authorList>
            <person name="Probst A.J."/>
            <person name="Ladd B."/>
            <person name="Jarett J.K."/>
            <person name="Geller-Mcgrath D.E."/>
            <person name="Sieber C.M.K."/>
            <person name="Emerson J.B."/>
            <person name="Anantharaman K."/>
            <person name="Thomas B.C."/>
            <person name="Malmstrom R."/>
            <person name="Stieglmeier M."/>
            <person name="Klingl A."/>
            <person name="Woyke T."/>
            <person name="Ryan C.M."/>
            <person name="Banfield J.F."/>
        </authorList>
    </citation>
    <scope>NUCLEOTIDE SEQUENCE [LARGE SCALE GENOMIC DNA]</scope>
</reference>
<dbReference type="GO" id="GO:0000271">
    <property type="term" value="P:polysaccharide biosynthetic process"/>
    <property type="evidence" value="ECO:0007669"/>
    <property type="project" value="TreeGrafter"/>
</dbReference>
<evidence type="ECO:0000313" key="3">
    <source>
        <dbReference type="Proteomes" id="UP000230538"/>
    </source>
</evidence>
<protein>
    <recommendedName>
        <fullName evidence="4">Aminotransferase DegT</fullName>
    </recommendedName>
</protein>
<proteinExistence type="inferred from homology"/>
<dbReference type="InterPro" id="IPR015421">
    <property type="entry name" value="PyrdxlP-dep_Trfase_major"/>
</dbReference>
<dbReference type="PANTHER" id="PTHR30244">
    <property type="entry name" value="TRANSAMINASE"/>
    <property type="match status" value="1"/>
</dbReference>
<name>A0A2M7WYN6_UNCKA</name>
<dbReference type="GO" id="GO:0008483">
    <property type="term" value="F:transaminase activity"/>
    <property type="evidence" value="ECO:0007669"/>
    <property type="project" value="TreeGrafter"/>
</dbReference>
<dbReference type="Pfam" id="PF01041">
    <property type="entry name" value="DegT_DnrJ_EryC1"/>
    <property type="match status" value="1"/>
</dbReference>
<comment type="caution">
    <text evidence="2">The sequence shown here is derived from an EMBL/GenBank/DDBJ whole genome shotgun (WGS) entry which is preliminary data.</text>
</comment>
<dbReference type="AlphaFoldDB" id="A0A2M7WYN6"/>
<dbReference type="InterPro" id="IPR000653">
    <property type="entry name" value="DegT/StrS_aminotransferase"/>
</dbReference>
<dbReference type="SUPFAM" id="SSF53383">
    <property type="entry name" value="PLP-dependent transferases"/>
    <property type="match status" value="1"/>
</dbReference>
<dbReference type="Gene3D" id="3.40.640.10">
    <property type="entry name" value="Type I PLP-dependent aspartate aminotransferase-like (Major domain)"/>
    <property type="match status" value="1"/>
</dbReference>
<accession>A0A2M7WYN6</accession>
<gene>
    <name evidence="2" type="ORF">CO181_00660</name>
</gene>
<comment type="similarity">
    <text evidence="1">Belongs to the DegT/DnrJ/EryC1 family.</text>
</comment>
<organism evidence="2 3">
    <name type="scientific">candidate division WWE3 bacterium CG_4_9_14_3_um_filter_43_9</name>
    <dbReference type="NCBI Taxonomy" id="1975082"/>
    <lineage>
        <taxon>Bacteria</taxon>
        <taxon>Katanobacteria</taxon>
    </lineage>
</organism>
<evidence type="ECO:0000256" key="1">
    <source>
        <dbReference type="RuleBase" id="RU004508"/>
    </source>
</evidence>
<keyword evidence="1" id="KW-0663">Pyridoxal phosphate</keyword>
<dbReference type="Proteomes" id="UP000230538">
    <property type="component" value="Unassembled WGS sequence"/>
</dbReference>
<dbReference type="GO" id="GO:0030170">
    <property type="term" value="F:pyridoxal phosphate binding"/>
    <property type="evidence" value="ECO:0007669"/>
    <property type="project" value="TreeGrafter"/>
</dbReference>
<dbReference type="Gene3D" id="3.90.1150.10">
    <property type="entry name" value="Aspartate Aminotransferase, domain 1"/>
    <property type="match status" value="1"/>
</dbReference>
<dbReference type="InterPro" id="IPR015422">
    <property type="entry name" value="PyrdxlP-dep_Trfase_small"/>
</dbReference>